<keyword evidence="1" id="KW-0812">Transmembrane</keyword>
<dbReference type="AlphaFoldDB" id="A0AA39MV56"/>
<keyword evidence="3" id="KW-1185">Reference proteome</keyword>
<feature type="transmembrane region" description="Helical" evidence="1">
    <location>
        <begin position="66"/>
        <end position="84"/>
    </location>
</feature>
<gene>
    <name evidence="2" type="ORF">EV420DRAFT_885352</name>
</gene>
<feature type="transmembrane region" description="Helical" evidence="1">
    <location>
        <begin position="33"/>
        <end position="54"/>
    </location>
</feature>
<reference evidence="2" key="1">
    <citation type="submission" date="2023-06" db="EMBL/GenBank/DDBJ databases">
        <authorList>
            <consortium name="Lawrence Berkeley National Laboratory"/>
            <person name="Ahrendt S."/>
            <person name="Sahu N."/>
            <person name="Indic B."/>
            <person name="Wong-Bajracharya J."/>
            <person name="Merenyi Z."/>
            <person name="Ke H.-M."/>
            <person name="Monk M."/>
            <person name="Kocsube S."/>
            <person name="Drula E."/>
            <person name="Lipzen A."/>
            <person name="Balint B."/>
            <person name="Henrissat B."/>
            <person name="Andreopoulos B."/>
            <person name="Martin F.M."/>
            <person name="Harder C.B."/>
            <person name="Rigling D."/>
            <person name="Ford K.L."/>
            <person name="Foster G.D."/>
            <person name="Pangilinan J."/>
            <person name="Papanicolaou A."/>
            <person name="Barry K."/>
            <person name="LaButti K."/>
            <person name="Viragh M."/>
            <person name="Koriabine M."/>
            <person name="Yan M."/>
            <person name="Riley R."/>
            <person name="Champramary S."/>
            <person name="Plett K.L."/>
            <person name="Tsai I.J."/>
            <person name="Slot J."/>
            <person name="Sipos G."/>
            <person name="Plett J."/>
            <person name="Nagy L.G."/>
            <person name="Grigoriev I.V."/>
        </authorList>
    </citation>
    <scope>NUCLEOTIDE SEQUENCE</scope>
    <source>
        <strain evidence="2">CCBAS 213</strain>
    </source>
</reference>
<dbReference type="RefSeq" id="XP_060326015.1">
    <property type="nucleotide sequence ID" value="XM_060483868.1"/>
</dbReference>
<evidence type="ECO:0000256" key="1">
    <source>
        <dbReference type="SAM" id="Phobius"/>
    </source>
</evidence>
<keyword evidence="1" id="KW-0472">Membrane</keyword>
<feature type="transmembrane region" description="Helical" evidence="1">
    <location>
        <begin position="230"/>
        <end position="248"/>
    </location>
</feature>
<comment type="caution">
    <text evidence="2">The sequence shown here is derived from an EMBL/GenBank/DDBJ whole genome shotgun (WGS) entry which is preliminary data.</text>
</comment>
<dbReference type="Proteomes" id="UP001175211">
    <property type="component" value="Unassembled WGS sequence"/>
</dbReference>
<sequence>MATRTYSEMAIPELTDSQIKVIFLNLDAEFNAIMMRALTHGIYTGVVAVTPWAVVSRKNCQNRSRYFLVFIILLLYLVAMVGTYGEWTEGVSTFITNGKNFWEAYNSDPGKRSLLPLGIEAILSTILADATLIWRCWTVWGRSWCIVLIPIVCTTLAAISRGIVTYYSTLDVEHLPPQALYLENVVNWAVLYTSLIMATLLWCTILIVYRILKVGGVSAGMRVYHRVIEILIESAALYSAVIVILLVFEVRNEAVGGYIQELAIAIRGIMPTVVVGRVAAGHARPDDSWSEGSTASSLRFGNRAITQDGSQRSTESDISMRDLEEGLAIAADGTMHDVEIRGKI</sequence>
<evidence type="ECO:0000313" key="3">
    <source>
        <dbReference type="Proteomes" id="UP001175211"/>
    </source>
</evidence>
<feature type="transmembrane region" description="Helical" evidence="1">
    <location>
        <begin position="146"/>
        <end position="168"/>
    </location>
</feature>
<name>A0AA39MV56_ARMTA</name>
<keyword evidence="1" id="KW-1133">Transmembrane helix</keyword>
<protein>
    <submittedName>
        <fullName evidence="2">Uncharacterized protein</fullName>
    </submittedName>
</protein>
<dbReference type="GeneID" id="85367416"/>
<proteinExistence type="predicted"/>
<accession>A0AA39MV56</accession>
<feature type="transmembrane region" description="Helical" evidence="1">
    <location>
        <begin position="114"/>
        <end position="134"/>
    </location>
</feature>
<feature type="transmembrane region" description="Helical" evidence="1">
    <location>
        <begin position="188"/>
        <end position="209"/>
    </location>
</feature>
<organism evidence="2 3">
    <name type="scientific">Armillaria tabescens</name>
    <name type="common">Ringless honey mushroom</name>
    <name type="synonym">Agaricus tabescens</name>
    <dbReference type="NCBI Taxonomy" id="1929756"/>
    <lineage>
        <taxon>Eukaryota</taxon>
        <taxon>Fungi</taxon>
        <taxon>Dikarya</taxon>
        <taxon>Basidiomycota</taxon>
        <taxon>Agaricomycotina</taxon>
        <taxon>Agaricomycetes</taxon>
        <taxon>Agaricomycetidae</taxon>
        <taxon>Agaricales</taxon>
        <taxon>Marasmiineae</taxon>
        <taxon>Physalacriaceae</taxon>
        <taxon>Desarmillaria</taxon>
    </lineage>
</organism>
<evidence type="ECO:0000313" key="2">
    <source>
        <dbReference type="EMBL" id="KAK0446990.1"/>
    </source>
</evidence>
<dbReference type="EMBL" id="JAUEPS010000045">
    <property type="protein sequence ID" value="KAK0446990.1"/>
    <property type="molecule type" value="Genomic_DNA"/>
</dbReference>